<feature type="domain" description="Cell envelope-related transcriptional attenuator" evidence="3">
    <location>
        <begin position="752"/>
        <end position="918"/>
    </location>
</feature>
<dbReference type="InterPro" id="IPR050922">
    <property type="entry name" value="LytR/CpsA/Psr_CW_biosynth"/>
</dbReference>
<dbReference type="RefSeq" id="WP_133794219.1">
    <property type="nucleotide sequence ID" value="NZ_FNDV01000006.1"/>
</dbReference>
<dbReference type="OrthoDB" id="9782542at2"/>
<gene>
    <name evidence="5" type="ORF">SAMN05192558_106172</name>
</gene>
<dbReference type="Pfam" id="PF03816">
    <property type="entry name" value="LytR_cpsA_psr"/>
    <property type="match status" value="1"/>
</dbReference>
<protein>
    <submittedName>
        <fullName evidence="5">Cell envelope-related function transcriptional attenuator common domain-containing protein</fullName>
    </submittedName>
</protein>
<sequence>MRDDLDPDSGRATQGGKRRAPEPDEAPRRRRRSMEASGGVSVSDLVERHTGSRTNLQPVPPPHRPAEKPADPPAPQYVAPPEPPAKHGTGEFPAGPAADVAPHAPRTGRRRAVEEDPRPNLADAFGRPQPEPPPRAVEPPAPPRAILHAPIPADLAVPPTGADPRRPLPVEQVHRIVEVKPEEPTRRPEPRRADVGQHSIPMAPVVAPRPVASPQGPRQAEPRPIPMDPAPRPADVPYGEQRTGSRPIPVDPPQGHRQADPRPIPMDPAPRPDVNHRGEQPGDVQRTGARPIPMDPAPGRRPGDSGPLPRGPRPTGAVDPAHRTGARPIPAEPHRPPGQNSGHRLPPGPQGNGYRPADPNAQQGNGYRPAPQGGYQPTGGHERPVPSDSPQGYRPAPQNPGYRPDASHEGEPGGRRGPFPGQAPGNRGGEHPMDPAGRGSRPLPVDPRGPRPADGMPPRGPMPTGAGSVDAILSGRQPAGDTGSHPRPRPDADIGQATGHYPPPGQDSLPGNQSRPMIPRQLPPGQSSMPPRPDVAEAPKPSAPAVPPEELIGMTTEMEAIGEHTQKRRRVDQTLARFSKVHDELKAEERARKSKFSKLNPWAAQDAELDEHLEELAMVPGEPTALVASVGVVGPDATNTADPGEAGDEPPAGTRLQEKKVRKQTQSSKIAKIVAGVMAALVFLSSAVGWGFQKWADDKIPNVRGLDLNSKSIQNPEAQRGDENFLLVGSDSREGAAGEDGVGSADKVPGARSDTMMIAHVPADRSRVVIVSFPRDLEIKRPECERFDSKTATYTGERVPGQKIAKMNTAYQVGGPLCATKVVQEISGLRITRFVGIDFNGFKGMVDAVEGVNVCVEKPMYDTFLKKWIVKDAGKAVELRGDQALDFVRARHVQGDITSDYGRIKRQQRFLSSLLRKAMSSQVLLDPGKLTDFATSFAEATFGDNIDIEALLGLGQSMQGLEAGRVTFVTVPTVGDANERGNEVLLQEPTNALFRAIVNDQPLPGEKPAGSQPPTSGSQQALPQSAPLRQQGPVDPKTLKIQVLNGGNTTGRIAAKTADKLTALGYQVVNVNAGPAVPKTVVRYGKGKEAEAKTLASSVPGAVLEEDAASVGAIVLIIGPEYKGEVVAPTGQAQPTPEKLPANLSTVNGGDVACA</sequence>
<dbReference type="PANTHER" id="PTHR33392:SF6">
    <property type="entry name" value="POLYISOPRENYL-TEICHOIC ACID--PEPTIDOGLYCAN TEICHOIC ACID TRANSFERASE TAGU"/>
    <property type="match status" value="1"/>
</dbReference>
<dbReference type="Pfam" id="PF13399">
    <property type="entry name" value="LytR_C"/>
    <property type="match status" value="1"/>
</dbReference>
<feature type="domain" description="LytR/CpsA/Psr regulator C-terminal" evidence="4">
    <location>
        <begin position="1039"/>
        <end position="1122"/>
    </location>
</feature>
<evidence type="ECO:0000259" key="4">
    <source>
        <dbReference type="Pfam" id="PF13399"/>
    </source>
</evidence>
<feature type="compositionally biased region" description="Pro residues" evidence="2">
    <location>
        <begin position="129"/>
        <end position="143"/>
    </location>
</feature>
<dbReference type="Proteomes" id="UP000199651">
    <property type="component" value="Unassembled WGS sequence"/>
</dbReference>
<evidence type="ECO:0000313" key="5">
    <source>
        <dbReference type="EMBL" id="SDP05810.1"/>
    </source>
</evidence>
<dbReference type="AlphaFoldDB" id="A0A1H0PM06"/>
<dbReference type="NCBIfam" id="TIGR00350">
    <property type="entry name" value="lytR_cpsA_psr"/>
    <property type="match status" value="1"/>
</dbReference>
<feature type="compositionally biased region" description="Pro residues" evidence="2">
    <location>
        <begin position="223"/>
        <end position="234"/>
    </location>
</feature>
<feature type="compositionally biased region" description="Pro residues" evidence="2">
    <location>
        <begin position="71"/>
        <end position="83"/>
    </location>
</feature>
<feature type="compositionally biased region" description="Polar residues" evidence="2">
    <location>
        <begin position="1012"/>
        <end position="1023"/>
    </location>
</feature>
<comment type="similarity">
    <text evidence="1">Belongs to the LytR/CpsA/Psr (LCP) family.</text>
</comment>
<dbReference type="STRING" id="504798.SAMN05421871_106280"/>
<reference evidence="6" key="1">
    <citation type="submission" date="2016-10" db="EMBL/GenBank/DDBJ databases">
        <authorList>
            <person name="Varghese N."/>
            <person name="Submissions S."/>
        </authorList>
    </citation>
    <scope>NUCLEOTIDE SEQUENCE [LARGE SCALE GENOMIC DNA]</scope>
    <source>
        <strain evidence="6">IBRC-M 10655</strain>
    </source>
</reference>
<evidence type="ECO:0000256" key="1">
    <source>
        <dbReference type="ARBA" id="ARBA00006068"/>
    </source>
</evidence>
<feature type="region of interest" description="Disordered" evidence="2">
    <location>
        <begin position="1001"/>
        <end position="1036"/>
    </location>
</feature>
<feature type="compositionally biased region" description="Pro residues" evidence="2">
    <location>
        <begin position="262"/>
        <end position="271"/>
    </location>
</feature>
<evidence type="ECO:0000313" key="6">
    <source>
        <dbReference type="Proteomes" id="UP000199651"/>
    </source>
</evidence>
<accession>A0A1H0PM06</accession>
<feature type="region of interest" description="Disordered" evidence="2">
    <location>
        <begin position="634"/>
        <end position="663"/>
    </location>
</feature>
<feature type="region of interest" description="Disordered" evidence="2">
    <location>
        <begin position="1"/>
        <end position="550"/>
    </location>
</feature>
<feature type="compositionally biased region" description="Basic and acidic residues" evidence="2">
    <location>
        <begin position="405"/>
        <end position="414"/>
    </location>
</feature>
<dbReference type="EMBL" id="FNJB01000006">
    <property type="protein sequence ID" value="SDP05810.1"/>
    <property type="molecule type" value="Genomic_DNA"/>
</dbReference>
<feature type="compositionally biased region" description="Low complexity" evidence="2">
    <location>
        <begin position="201"/>
        <end position="214"/>
    </location>
</feature>
<evidence type="ECO:0000259" key="3">
    <source>
        <dbReference type="Pfam" id="PF03816"/>
    </source>
</evidence>
<dbReference type="Gene3D" id="3.40.630.190">
    <property type="entry name" value="LCP protein"/>
    <property type="match status" value="1"/>
</dbReference>
<proteinExistence type="inferred from homology"/>
<dbReference type="InterPro" id="IPR004474">
    <property type="entry name" value="LytR_CpsA_psr"/>
</dbReference>
<evidence type="ECO:0000256" key="2">
    <source>
        <dbReference type="SAM" id="MobiDB-lite"/>
    </source>
</evidence>
<name>A0A1H0PM06_9PSEU</name>
<feature type="compositionally biased region" description="Basic and acidic residues" evidence="2">
    <location>
        <begin position="163"/>
        <end position="195"/>
    </location>
</feature>
<dbReference type="PANTHER" id="PTHR33392">
    <property type="entry name" value="POLYISOPRENYL-TEICHOIC ACID--PEPTIDOGLYCAN TEICHOIC ACID TRANSFERASE TAGU"/>
    <property type="match status" value="1"/>
</dbReference>
<dbReference type="Gene3D" id="3.30.70.2390">
    <property type="match status" value="1"/>
</dbReference>
<keyword evidence="6" id="KW-1185">Reference proteome</keyword>
<organism evidence="5 6">
    <name type="scientific">Actinokineospora alba</name>
    <dbReference type="NCBI Taxonomy" id="504798"/>
    <lineage>
        <taxon>Bacteria</taxon>
        <taxon>Bacillati</taxon>
        <taxon>Actinomycetota</taxon>
        <taxon>Actinomycetes</taxon>
        <taxon>Pseudonocardiales</taxon>
        <taxon>Pseudonocardiaceae</taxon>
        <taxon>Actinokineospora</taxon>
    </lineage>
</organism>
<dbReference type="InterPro" id="IPR027381">
    <property type="entry name" value="LytR/CpsA/Psr_C"/>
</dbReference>